<evidence type="ECO:0000256" key="1">
    <source>
        <dbReference type="SAM" id="Phobius"/>
    </source>
</evidence>
<sequence>MLGNLGGLGGSGIGGTDAGTVTAEFAVVLPAVMVVSLLLFSSARAVIVNMNCQEAARAAARELVVAGESGDADPAGVVARIAGPGATVSTATGGGQVTVTTRCPLMPGPLGVLPMALEGRAVGMLHE</sequence>
<dbReference type="NCBIfam" id="NF041390">
    <property type="entry name" value="TadE_Rv3655c"/>
    <property type="match status" value="1"/>
</dbReference>
<reference evidence="3 4" key="1">
    <citation type="submission" date="2017-10" db="EMBL/GenBank/DDBJ databases">
        <title>Draft genome sequences of strains TRE 1, TRE 9, TRE H and TRI 7, isolated from tamarins, belonging to four potential novel Bifidobacterium species.</title>
        <authorList>
            <person name="Mattarelli P."/>
            <person name="Modesto M."/>
            <person name="Puglisi E."/>
            <person name="Morelli L."/>
            <person name="Spezio C."/>
            <person name="Bonetti A."/>
            <person name="Sandri C."/>
        </authorList>
    </citation>
    <scope>NUCLEOTIDE SEQUENCE [LARGE SCALE GENOMIC DNA]</scope>
    <source>
        <strain evidence="4">TRE1</strain>
    </source>
</reference>
<accession>A0A2M9H6R9</accession>
<comment type="caution">
    <text evidence="3">The sequence shown here is derived from an EMBL/GenBank/DDBJ whole genome shotgun (WGS) entry which is preliminary data.</text>
</comment>
<keyword evidence="1" id="KW-0472">Membrane</keyword>
<evidence type="ECO:0000313" key="3">
    <source>
        <dbReference type="EMBL" id="PJM72513.1"/>
    </source>
</evidence>
<dbReference type="Pfam" id="PF07811">
    <property type="entry name" value="TadE"/>
    <property type="match status" value="1"/>
</dbReference>
<gene>
    <name evidence="3" type="ORF">CS006_09725</name>
</gene>
<dbReference type="OrthoDB" id="3239667at2"/>
<evidence type="ECO:0000259" key="2">
    <source>
        <dbReference type="Pfam" id="PF07811"/>
    </source>
</evidence>
<dbReference type="EMBL" id="PEBI01000005">
    <property type="protein sequence ID" value="PJM72513.1"/>
    <property type="molecule type" value="Genomic_DNA"/>
</dbReference>
<dbReference type="InterPro" id="IPR012495">
    <property type="entry name" value="TadE-like_dom"/>
</dbReference>
<dbReference type="AlphaFoldDB" id="A0A2M9H6R9"/>
<feature type="domain" description="TadE-like" evidence="2">
    <location>
        <begin position="19"/>
        <end position="61"/>
    </location>
</feature>
<feature type="transmembrane region" description="Helical" evidence="1">
    <location>
        <begin position="20"/>
        <end position="40"/>
    </location>
</feature>
<keyword evidence="1" id="KW-0812">Transmembrane</keyword>
<name>A0A2M9H6R9_9BIFI</name>
<dbReference type="Proteomes" id="UP000229095">
    <property type="component" value="Unassembled WGS sequence"/>
</dbReference>
<dbReference type="InterPro" id="IPR049790">
    <property type="entry name" value="Rv3655c/TadE"/>
</dbReference>
<keyword evidence="1" id="KW-1133">Transmembrane helix</keyword>
<evidence type="ECO:0000313" key="4">
    <source>
        <dbReference type="Proteomes" id="UP000229095"/>
    </source>
</evidence>
<organism evidence="3 4">
    <name type="scientific">Bifidobacterium primatium</name>
    <dbReference type="NCBI Taxonomy" id="2045438"/>
    <lineage>
        <taxon>Bacteria</taxon>
        <taxon>Bacillati</taxon>
        <taxon>Actinomycetota</taxon>
        <taxon>Actinomycetes</taxon>
        <taxon>Bifidobacteriales</taxon>
        <taxon>Bifidobacteriaceae</taxon>
        <taxon>Bifidobacterium</taxon>
    </lineage>
</organism>
<protein>
    <recommendedName>
        <fullName evidence="2">TadE-like domain-containing protein</fullName>
    </recommendedName>
</protein>
<proteinExistence type="predicted"/>
<keyword evidence="4" id="KW-1185">Reference proteome</keyword>